<reference evidence="2" key="1">
    <citation type="submission" date="2018-05" db="EMBL/GenBank/DDBJ databases">
        <authorList>
            <person name="Lanie J.A."/>
            <person name="Ng W.-L."/>
            <person name="Kazmierczak K.M."/>
            <person name="Andrzejewski T.M."/>
            <person name="Davidsen T.M."/>
            <person name="Wayne K.J."/>
            <person name="Tettelin H."/>
            <person name="Glass J.I."/>
            <person name="Rusch D."/>
            <person name="Podicherti R."/>
            <person name="Tsui H.-C.T."/>
            <person name="Winkler M.E."/>
        </authorList>
    </citation>
    <scope>NUCLEOTIDE SEQUENCE</scope>
</reference>
<feature type="region of interest" description="Disordered" evidence="1">
    <location>
        <begin position="1"/>
        <end position="20"/>
    </location>
</feature>
<dbReference type="EMBL" id="UINC01037454">
    <property type="protein sequence ID" value="SVB32967.1"/>
    <property type="molecule type" value="Genomic_DNA"/>
</dbReference>
<sequence>MDPNDSNPATNQHILGGYGGSVQSGFMDSKSVTVSEEEYELKGIDISANFDLLGPS</sequence>
<dbReference type="AlphaFoldDB" id="A0A382D5S3"/>
<proteinExistence type="predicted"/>
<name>A0A382D5S3_9ZZZZ</name>
<accession>A0A382D5S3</accession>
<organism evidence="2">
    <name type="scientific">marine metagenome</name>
    <dbReference type="NCBI Taxonomy" id="408172"/>
    <lineage>
        <taxon>unclassified sequences</taxon>
        <taxon>metagenomes</taxon>
        <taxon>ecological metagenomes</taxon>
    </lineage>
</organism>
<evidence type="ECO:0000313" key="2">
    <source>
        <dbReference type="EMBL" id="SVB32967.1"/>
    </source>
</evidence>
<feature type="compositionally biased region" description="Polar residues" evidence="1">
    <location>
        <begin position="1"/>
        <end position="13"/>
    </location>
</feature>
<protein>
    <submittedName>
        <fullName evidence="2">Uncharacterized protein</fullName>
    </submittedName>
</protein>
<gene>
    <name evidence="2" type="ORF">METZ01_LOCUS185821</name>
</gene>
<evidence type="ECO:0000256" key="1">
    <source>
        <dbReference type="SAM" id="MobiDB-lite"/>
    </source>
</evidence>